<dbReference type="AlphaFoldDB" id="A0A811KVX2"/>
<protein>
    <submittedName>
        <fullName evidence="6">Uncharacterized protein</fullName>
    </submittedName>
</protein>
<dbReference type="EMBL" id="CAJFCW020000004">
    <property type="protein sequence ID" value="CAG9112287.1"/>
    <property type="molecule type" value="Genomic_DNA"/>
</dbReference>
<dbReference type="Proteomes" id="UP000614601">
    <property type="component" value="Unassembled WGS sequence"/>
</dbReference>
<feature type="region of interest" description="Disordered" evidence="5">
    <location>
        <begin position="375"/>
        <end position="430"/>
    </location>
</feature>
<dbReference type="OrthoDB" id="440673at2759"/>
<dbReference type="GO" id="GO:0003729">
    <property type="term" value="F:mRNA binding"/>
    <property type="evidence" value="ECO:0007669"/>
    <property type="project" value="TreeGrafter"/>
</dbReference>
<dbReference type="PANTHER" id="PTHR16290">
    <property type="entry name" value="TRANSCRIPTION FACTOR SMIF DECAPPING ENZYME DCP1"/>
    <property type="match status" value="1"/>
</dbReference>
<dbReference type="PANTHER" id="PTHR16290:SF0">
    <property type="entry name" value="DECAPPING PROTEIN 1, ISOFORM A"/>
    <property type="match status" value="1"/>
</dbReference>
<evidence type="ECO:0000256" key="3">
    <source>
        <dbReference type="ARBA" id="ARBA00022490"/>
    </source>
</evidence>
<comment type="subcellular location">
    <subcellularLocation>
        <location evidence="1">Cytoplasm</location>
    </subcellularLocation>
</comment>
<dbReference type="Gene3D" id="2.30.29.30">
    <property type="entry name" value="Pleckstrin-homology domain (PH domain)/Phosphotyrosine-binding domain (PTB)"/>
    <property type="match status" value="2"/>
</dbReference>
<dbReference type="Pfam" id="PF06058">
    <property type="entry name" value="DCP1"/>
    <property type="match status" value="2"/>
</dbReference>
<sequence>MNAKIQKEPENVVNPLDKLFAKAAESKQKETAKTRDPQEFLKSLDPLCKDIVIHSKKAALYKFVDGKWSTTDIAGPLFLYKRLEKPNYSLIFATKSSHFIRPVTENAKVEFKSPFIFLHLKKDESLGICFKEVTECPKFFEVLTSITKGSKVVTKADNALNKFLNKSEKEVTMKYSEKTTVTASYKSHNVTKKVKTSKVKTFTQSELVDVSDQNLKCIKMIDPFANAIVSQASHGALYNYNVDKDEWVKSDIGGPFFVYSRKEKPAYSYMIANRQSFEDWIQPITKDMRFECNAPYIFTNIPKKEINALWFGDDKQCLSVYKTLTDLKNLLNQPEATTSDSATGSSSNDSSNILDVLFPQTLVVKVHKPEEAVVEEVDNDEEDCDDEEEFEDSDDTIGESYHELQGSTHSSMNDDGITERSNRGADRPVTVHTAPKVLVALFGSAAKG</sequence>
<keyword evidence="4" id="KW-0507">mRNA processing</keyword>
<dbReference type="Proteomes" id="UP000783686">
    <property type="component" value="Unassembled WGS sequence"/>
</dbReference>
<dbReference type="EMBL" id="CAJFDH010000004">
    <property type="protein sequence ID" value="CAD5219022.1"/>
    <property type="molecule type" value="Genomic_DNA"/>
</dbReference>
<dbReference type="GO" id="GO:0008047">
    <property type="term" value="F:enzyme activator activity"/>
    <property type="evidence" value="ECO:0007669"/>
    <property type="project" value="InterPro"/>
</dbReference>
<dbReference type="CDD" id="cd09804">
    <property type="entry name" value="Dcp1"/>
    <property type="match status" value="1"/>
</dbReference>
<feature type="compositionally biased region" description="Acidic residues" evidence="5">
    <location>
        <begin position="375"/>
        <end position="397"/>
    </location>
</feature>
<feature type="compositionally biased region" description="Basic and acidic residues" evidence="5">
    <location>
        <begin position="417"/>
        <end position="426"/>
    </location>
</feature>
<reference evidence="6" key="1">
    <citation type="submission" date="2020-09" db="EMBL/GenBank/DDBJ databases">
        <authorList>
            <person name="Kikuchi T."/>
        </authorList>
    </citation>
    <scope>NUCLEOTIDE SEQUENCE</scope>
    <source>
        <strain evidence="6">SH1</strain>
    </source>
</reference>
<name>A0A811KVX2_9BILA</name>
<keyword evidence="7" id="KW-1185">Reference proteome</keyword>
<dbReference type="SUPFAM" id="SSF50729">
    <property type="entry name" value="PH domain-like"/>
    <property type="match status" value="2"/>
</dbReference>
<gene>
    <name evidence="6" type="ORF">BOKJ2_LOCUS8232</name>
</gene>
<dbReference type="GO" id="GO:0031087">
    <property type="term" value="P:deadenylation-independent decapping of nuclear-transcribed mRNA"/>
    <property type="evidence" value="ECO:0007669"/>
    <property type="project" value="TreeGrafter"/>
</dbReference>
<dbReference type="InterPro" id="IPR010334">
    <property type="entry name" value="Dcp1"/>
</dbReference>
<dbReference type="GO" id="GO:0006397">
    <property type="term" value="P:mRNA processing"/>
    <property type="evidence" value="ECO:0007669"/>
    <property type="project" value="UniProtKB-KW"/>
</dbReference>
<evidence type="ECO:0000256" key="5">
    <source>
        <dbReference type="SAM" id="MobiDB-lite"/>
    </source>
</evidence>
<dbReference type="InterPro" id="IPR011993">
    <property type="entry name" value="PH-like_dom_sf"/>
</dbReference>
<comment type="caution">
    <text evidence="6">The sequence shown here is derived from an EMBL/GenBank/DDBJ whole genome shotgun (WGS) entry which is preliminary data.</text>
</comment>
<dbReference type="GO" id="GO:0000932">
    <property type="term" value="C:P-body"/>
    <property type="evidence" value="ECO:0007669"/>
    <property type="project" value="TreeGrafter"/>
</dbReference>
<evidence type="ECO:0000256" key="4">
    <source>
        <dbReference type="ARBA" id="ARBA00022664"/>
    </source>
</evidence>
<evidence type="ECO:0000313" key="6">
    <source>
        <dbReference type="EMBL" id="CAD5219022.1"/>
    </source>
</evidence>
<comment type="similarity">
    <text evidence="2">Belongs to the DCP1 family.</text>
</comment>
<organism evidence="6 7">
    <name type="scientific">Bursaphelenchus okinawaensis</name>
    <dbReference type="NCBI Taxonomy" id="465554"/>
    <lineage>
        <taxon>Eukaryota</taxon>
        <taxon>Metazoa</taxon>
        <taxon>Ecdysozoa</taxon>
        <taxon>Nematoda</taxon>
        <taxon>Chromadorea</taxon>
        <taxon>Rhabditida</taxon>
        <taxon>Tylenchina</taxon>
        <taxon>Tylenchomorpha</taxon>
        <taxon>Aphelenchoidea</taxon>
        <taxon>Aphelenchoididae</taxon>
        <taxon>Bursaphelenchus</taxon>
    </lineage>
</organism>
<evidence type="ECO:0000256" key="2">
    <source>
        <dbReference type="ARBA" id="ARBA00008778"/>
    </source>
</evidence>
<evidence type="ECO:0000256" key="1">
    <source>
        <dbReference type="ARBA" id="ARBA00004496"/>
    </source>
</evidence>
<dbReference type="GO" id="GO:0000290">
    <property type="term" value="P:deadenylation-dependent decapping of nuclear-transcribed mRNA"/>
    <property type="evidence" value="ECO:0007669"/>
    <property type="project" value="InterPro"/>
</dbReference>
<evidence type="ECO:0000313" key="7">
    <source>
        <dbReference type="Proteomes" id="UP000614601"/>
    </source>
</evidence>
<proteinExistence type="inferred from homology"/>
<accession>A0A811KVX2</accession>
<keyword evidence="3" id="KW-0963">Cytoplasm</keyword>